<gene>
    <name evidence="1" type="ORF">EZL74_11030</name>
</gene>
<dbReference type="RefSeq" id="WP_131476674.1">
    <property type="nucleotide sequence ID" value="NZ_SJPE01000015.1"/>
</dbReference>
<organism evidence="1 2">
    <name type="scientific">Flavobacterium silvisoli</name>
    <dbReference type="NCBI Taxonomy" id="2529433"/>
    <lineage>
        <taxon>Bacteria</taxon>
        <taxon>Pseudomonadati</taxon>
        <taxon>Bacteroidota</taxon>
        <taxon>Flavobacteriia</taxon>
        <taxon>Flavobacteriales</taxon>
        <taxon>Flavobacteriaceae</taxon>
        <taxon>Flavobacterium</taxon>
    </lineage>
</organism>
<dbReference type="AlphaFoldDB" id="A0A4Q9YXL3"/>
<reference evidence="1 2" key="1">
    <citation type="submission" date="2019-02" db="EMBL/GenBank/DDBJ databases">
        <title>Flavobacterium sp. RD-2-33 isolated from forest soil.</title>
        <authorList>
            <person name="Chaudhary D.K."/>
        </authorList>
    </citation>
    <scope>NUCLEOTIDE SEQUENCE [LARGE SCALE GENOMIC DNA]</scope>
    <source>
        <strain evidence="1 2">RD-2-33</strain>
    </source>
</reference>
<protein>
    <submittedName>
        <fullName evidence="1">Uncharacterized protein</fullName>
    </submittedName>
</protein>
<proteinExistence type="predicted"/>
<evidence type="ECO:0000313" key="2">
    <source>
        <dbReference type="Proteomes" id="UP000293300"/>
    </source>
</evidence>
<evidence type="ECO:0000313" key="1">
    <source>
        <dbReference type="EMBL" id="TBX66114.1"/>
    </source>
</evidence>
<keyword evidence="2" id="KW-1185">Reference proteome</keyword>
<sequence length="97" mass="11395">MVNYDENDLVNDDYVNTTTQGDNPNYTAIRDRERVNKKELYEVVWFCDAFVKDYNVPKTKESFQKVEKLLRLPQISGVVMRDELNDFVAKNWNAGLV</sequence>
<dbReference type="Proteomes" id="UP000293300">
    <property type="component" value="Unassembled WGS sequence"/>
</dbReference>
<dbReference type="EMBL" id="SJPE01000015">
    <property type="protein sequence ID" value="TBX66114.1"/>
    <property type="molecule type" value="Genomic_DNA"/>
</dbReference>
<accession>A0A4Q9YXL3</accession>
<name>A0A4Q9YXL3_9FLAO</name>
<dbReference type="OrthoDB" id="1260965at2"/>
<comment type="caution">
    <text evidence="1">The sequence shown here is derived from an EMBL/GenBank/DDBJ whole genome shotgun (WGS) entry which is preliminary data.</text>
</comment>